<dbReference type="Proteomes" id="UP000031036">
    <property type="component" value="Unassembled WGS sequence"/>
</dbReference>
<name>A0A0B2URH3_TOXCA</name>
<keyword evidence="3" id="KW-0067">ATP-binding</keyword>
<dbReference type="GO" id="GO:0005319">
    <property type="term" value="F:lipid transporter activity"/>
    <property type="evidence" value="ECO:0007669"/>
    <property type="project" value="TreeGrafter"/>
</dbReference>
<keyword evidence="4" id="KW-1185">Reference proteome</keyword>
<dbReference type="InterPro" id="IPR026082">
    <property type="entry name" value="ABCA"/>
</dbReference>
<evidence type="ECO:0000313" key="4">
    <source>
        <dbReference type="Proteomes" id="UP000031036"/>
    </source>
</evidence>
<proteinExistence type="predicted"/>
<dbReference type="GO" id="GO:0005524">
    <property type="term" value="F:ATP binding"/>
    <property type="evidence" value="ECO:0007669"/>
    <property type="project" value="UniProtKB-KW"/>
</dbReference>
<dbReference type="PANTHER" id="PTHR19229">
    <property type="entry name" value="ATP-BINDING CASSETTE TRANSPORTER SUBFAMILY A ABCA"/>
    <property type="match status" value="1"/>
</dbReference>
<dbReference type="GO" id="GO:0016020">
    <property type="term" value="C:membrane"/>
    <property type="evidence" value="ECO:0007669"/>
    <property type="project" value="InterPro"/>
</dbReference>
<feature type="non-terminal residue" evidence="3">
    <location>
        <position position="1"/>
    </location>
</feature>
<dbReference type="OrthoDB" id="416154at2759"/>
<dbReference type="AlphaFoldDB" id="A0A0B2URH3"/>
<gene>
    <name evidence="3" type="primary">Abca2</name>
    <name evidence="3" type="ORF">Tcan_02201</name>
</gene>
<dbReference type="PANTHER" id="PTHR19229:SF36">
    <property type="entry name" value="ATP-BINDING CASSETTE SUB-FAMILY A MEMBER 2"/>
    <property type="match status" value="1"/>
</dbReference>
<evidence type="ECO:0000256" key="1">
    <source>
        <dbReference type="ARBA" id="ARBA00022448"/>
    </source>
</evidence>
<organism evidence="3 4">
    <name type="scientific">Toxocara canis</name>
    <name type="common">Canine roundworm</name>
    <dbReference type="NCBI Taxonomy" id="6265"/>
    <lineage>
        <taxon>Eukaryota</taxon>
        <taxon>Metazoa</taxon>
        <taxon>Ecdysozoa</taxon>
        <taxon>Nematoda</taxon>
        <taxon>Chromadorea</taxon>
        <taxon>Rhabditida</taxon>
        <taxon>Spirurina</taxon>
        <taxon>Ascaridomorpha</taxon>
        <taxon>Ascaridoidea</taxon>
        <taxon>Toxocaridae</taxon>
        <taxon>Toxocara</taxon>
    </lineage>
</organism>
<dbReference type="SUPFAM" id="SSF52540">
    <property type="entry name" value="P-loop containing nucleoside triphosphate hydrolases"/>
    <property type="match status" value="1"/>
</dbReference>
<accession>A0A0B2URH3</accession>
<dbReference type="STRING" id="6265.A0A0B2URH3"/>
<comment type="caution">
    <text evidence="3">The sequence shown here is derived from an EMBL/GenBank/DDBJ whole genome shotgun (WGS) entry which is preliminary data.</text>
</comment>
<keyword evidence="2" id="KW-0677">Repeat</keyword>
<dbReference type="EMBL" id="JPKZ01021926">
    <property type="protein sequence ID" value="KHN71520.1"/>
    <property type="molecule type" value="Genomic_DNA"/>
</dbReference>
<sequence>GSTTVILDEPTAGVDPFARRSIWEMITKCKQGRSIMIATHLMDEADILADRIAVISLGRLRALGSPLFLKQHLGEGYFLTVVTEPSCTELSAQKSSKQQSHSSGPQEDSHIFSHKFTEFCSQYGRAPVLINSYAGEKTYQLRGWNESEVLV</sequence>
<reference evidence="3 4" key="1">
    <citation type="submission" date="2014-11" db="EMBL/GenBank/DDBJ databases">
        <title>Genetic blueprint of the zoonotic pathogen Toxocara canis.</title>
        <authorList>
            <person name="Zhu X.-Q."/>
            <person name="Korhonen P.K."/>
            <person name="Cai H."/>
            <person name="Young N.D."/>
            <person name="Nejsum P."/>
            <person name="von Samson-Himmelstjerna G."/>
            <person name="Boag P.R."/>
            <person name="Tan P."/>
            <person name="Li Q."/>
            <person name="Min J."/>
            <person name="Yang Y."/>
            <person name="Wang X."/>
            <person name="Fang X."/>
            <person name="Hall R.S."/>
            <person name="Hofmann A."/>
            <person name="Sternberg P.W."/>
            <person name="Jex A.R."/>
            <person name="Gasser R.B."/>
        </authorList>
    </citation>
    <scope>NUCLEOTIDE SEQUENCE [LARGE SCALE GENOMIC DNA]</scope>
    <source>
        <strain evidence="3">PN_DK_2014</strain>
    </source>
</reference>
<dbReference type="InterPro" id="IPR027417">
    <property type="entry name" value="P-loop_NTPase"/>
</dbReference>
<protein>
    <submittedName>
        <fullName evidence="3">ATP-binding cassette sub-family A member 2</fullName>
    </submittedName>
</protein>
<evidence type="ECO:0000313" key="3">
    <source>
        <dbReference type="EMBL" id="KHN71520.1"/>
    </source>
</evidence>
<evidence type="ECO:0000256" key="2">
    <source>
        <dbReference type="ARBA" id="ARBA00022737"/>
    </source>
</evidence>
<keyword evidence="3" id="KW-0547">Nucleotide-binding</keyword>
<dbReference type="Gene3D" id="3.40.50.300">
    <property type="entry name" value="P-loop containing nucleotide triphosphate hydrolases"/>
    <property type="match status" value="1"/>
</dbReference>
<dbReference type="GO" id="GO:0140359">
    <property type="term" value="F:ABC-type transporter activity"/>
    <property type="evidence" value="ECO:0007669"/>
    <property type="project" value="InterPro"/>
</dbReference>
<keyword evidence="1" id="KW-0813">Transport</keyword>